<reference evidence="2 3" key="1">
    <citation type="journal article" date="2015" name="Sci. Rep.">
        <title>Genome of the facultative scuticociliatosis pathogen Pseudocohnilembus persalinus provides insight into its virulence through horizontal gene transfer.</title>
        <authorList>
            <person name="Xiong J."/>
            <person name="Wang G."/>
            <person name="Cheng J."/>
            <person name="Tian M."/>
            <person name="Pan X."/>
            <person name="Warren A."/>
            <person name="Jiang C."/>
            <person name="Yuan D."/>
            <person name="Miao W."/>
        </authorList>
    </citation>
    <scope>NUCLEOTIDE SEQUENCE [LARGE SCALE GENOMIC DNA]</scope>
    <source>
        <strain evidence="2">36N120E</strain>
    </source>
</reference>
<dbReference type="AlphaFoldDB" id="A0A0V0QZY2"/>
<dbReference type="Proteomes" id="UP000054937">
    <property type="component" value="Unassembled WGS sequence"/>
</dbReference>
<dbReference type="Pfam" id="PF25228">
    <property type="entry name" value="Lips"/>
    <property type="match status" value="1"/>
</dbReference>
<evidence type="ECO:0000313" key="2">
    <source>
        <dbReference type="EMBL" id="KRX07871.1"/>
    </source>
</evidence>
<name>A0A0V0QZY2_PSEPJ</name>
<sequence length="763" mass="90647">MYKVFKRGVNSLKNPGPIIIQNQKISLPLKNIDFKEIFNKKNLTQYQKINQSYLEEAESIQNSNLNDFNKNKFDSMKKQAKPEFQQMAETLVQFLNSNVKEFDISDPKQYEFDLPFSLFYTFGNFKNGSIQRILDIEKVSTKSNQNFDKKYAGQRLSRQQKLQMKQYGKFEIPNSQFPEVPDECKIAFITGEKNILQKIQKMLTKLWSIVYISKKQRQLFQPFFSNLYYSLRNQAHLLISFPRYLIPQENSIELDQIRQLETQAMAILNFYNKVQNEKLEKIQTDFKNEIIKNHPVKSQSIEWLNDQLDKNIQQSELQNMAQLKQDLFENNLGIYAQVFDFWNQFNKNQQNYLKKQTDKYNEILKDKRVPARLFIFDVPKIMDSIKMKTIYDEKLKKYRLDSHDVILIPTNSYFWRWKLTFLRSYVNSVYFIIMGYKSVVSGVNGYKVCEQSGKILNFQENFTVWGQISHLFDLIKQSREKFEKSENYYFFGKGIARMINLVQNYVFMGFLGGSIIIVFQPLFQISKILGGGIAMILAPFILPPLNIFRHIWNLTIKDYDHEFGDIDKDKYKQYGFLNSINMKTKYYNFKVFDLNSHTSTNFPILSEYLRIFYPILNNAYLIALNFLAKPLYALGISIFSQVPYYSTFYAYKVKGVGVANSFISKVKQIDLYFLVMAKLENEELQYYEQKMKKHLDEPFLGFEKIQNQFFSEILFGQSNLIYKHLNQQSQELQNQLSLQIRKRKQNVYPIITTYEKKYSYKSF</sequence>
<dbReference type="InterPro" id="IPR057435">
    <property type="entry name" value="Lips"/>
</dbReference>
<keyword evidence="3" id="KW-1185">Reference proteome</keyword>
<organism evidence="2 3">
    <name type="scientific">Pseudocohnilembus persalinus</name>
    <name type="common">Ciliate</name>
    <dbReference type="NCBI Taxonomy" id="266149"/>
    <lineage>
        <taxon>Eukaryota</taxon>
        <taxon>Sar</taxon>
        <taxon>Alveolata</taxon>
        <taxon>Ciliophora</taxon>
        <taxon>Intramacronucleata</taxon>
        <taxon>Oligohymenophorea</taxon>
        <taxon>Scuticociliatia</taxon>
        <taxon>Philasterida</taxon>
        <taxon>Pseudocohnilembidae</taxon>
        <taxon>Pseudocohnilembus</taxon>
    </lineage>
</organism>
<feature type="transmembrane region" description="Helical" evidence="1">
    <location>
        <begin position="505"/>
        <end position="523"/>
    </location>
</feature>
<evidence type="ECO:0000256" key="1">
    <source>
        <dbReference type="SAM" id="Phobius"/>
    </source>
</evidence>
<evidence type="ECO:0000313" key="3">
    <source>
        <dbReference type="Proteomes" id="UP000054937"/>
    </source>
</evidence>
<keyword evidence="1" id="KW-0812">Transmembrane</keyword>
<feature type="transmembrane region" description="Helical" evidence="1">
    <location>
        <begin position="529"/>
        <end position="548"/>
    </location>
</feature>
<keyword evidence="1" id="KW-0472">Membrane</keyword>
<dbReference type="PANTHER" id="PTHR37686:SF1">
    <property type="entry name" value="LD36006P"/>
    <property type="match status" value="1"/>
</dbReference>
<keyword evidence="1" id="KW-1133">Transmembrane helix</keyword>
<dbReference type="EMBL" id="LDAU01000078">
    <property type="protein sequence ID" value="KRX07871.1"/>
    <property type="molecule type" value="Genomic_DNA"/>
</dbReference>
<comment type="caution">
    <text evidence="2">The sequence shown here is derived from an EMBL/GenBank/DDBJ whole genome shotgun (WGS) entry which is preliminary data.</text>
</comment>
<dbReference type="PANTHER" id="PTHR37686">
    <property type="entry name" value="LD36006P"/>
    <property type="match status" value="1"/>
</dbReference>
<dbReference type="OrthoDB" id="10024112at2759"/>
<accession>A0A0V0QZY2</accession>
<evidence type="ECO:0008006" key="4">
    <source>
        <dbReference type="Google" id="ProtNLM"/>
    </source>
</evidence>
<dbReference type="InParanoid" id="A0A0V0QZY2"/>
<gene>
    <name evidence="2" type="ORF">PPERSA_10259</name>
</gene>
<protein>
    <recommendedName>
        <fullName evidence="4">Transmembrane protein</fullName>
    </recommendedName>
</protein>
<proteinExistence type="predicted"/>